<evidence type="ECO:0000256" key="5">
    <source>
        <dbReference type="ARBA" id="ARBA00022723"/>
    </source>
</evidence>
<name>A0ABD3AQ89_9GENT</name>
<dbReference type="Pfam" id="PF26138">
    <property type="entry name" value="DUF8040"/>
    <property type="match status" value="1"/>
</dbReference>
<dbReference type="PANTHER" id="PTHR22930:SF281">
    <property type="entry name" value="NUCLEASE"/>
    <property type="match status" value="1"/>
</dbReference>
<dbReference type="InterPro" id="IPR027806">
    <property type="entry name" value="HARBI1_dom"/>
</dbReference>
<evidence type="ECO:0000256" key="7">
    <source>
        <dbReference type="ARBA" id="ARBA00023242"/>
    </source>
</evidence>
<comment type="cofactor">
    <cofactor evidence="1">
        <name>a divalent metal cation</name>
        <dbReference type="ChEBI" id="CHEBI:60240"/>
    </cofactor>
</comment>
<organism evidence="10 11">
    <name type="scientific">Cinchona calisaya</name>
    <dbReference type="NCBI Taxonomy" id="153742"/>
    <lineage>
        <taxon>Eukaryota</taxon>
        <taxon>Viridiplantae</taxon>
        <taxon>Streptophyta</taxon>
        <taxon>Embryophyta</taxon>
        <taxon>Tracheophyta</taxon>
        <taxon>Spermatophyta</taxon>
        <taxon>Magnoliopsida</taxon>
        <taxon>eudicotyledons</taxon>
        <taxon>Gunneridae</taxon>
        <taxon>Pentapetalae</taxon>
        <taxon>asterids</taxon>
        <taxon>lamiids</taxon>
        <taxon>Gentianales</taxon>
        <taxon>Rubiaceae</taxon>
        <taxon>Cinchonoideae</taxon>
        <taxon>Cinchoneae</taxon>
        <taxon>Cinchona</taxon>
    </lineage>
</organism>
<keyword evidence="4" id="KW-0540">Nuclease</keyword>
<evidence type="ECO:0000256" key="6">
    <source>
        <dbReference type="ARBA" id="ARBA00022801"/>
    </source>
</evidence>
<gene>
    <name evidence="10" type="ORF">ACH5RR_006856</name>
</gene>
<dbReference type="GO" id="GO:0004518">
    <property type="term" value="F:nuclease activity"/>
    <property type="evidence" value="ECO:0007669"/>
    <property type="project" value="UniProtKB-KW"/>
</dbReference>
<evidence type="ECO:0000256" key="1">
    <source>
        <dbReference type="ARBA" id="ARBA00001968"/>
    </source>
</evidence>
<dbReference type="GO" id="GO:0046872">
    <property type="term" value="F:metal ion binding"/>
    <property type="evidence" value="ECO:0007669"/>
    <property type="project" value="UniProtKB-KW"/>
</dbReference>
<comment type="caution">
    <text evidence="10">The sequence shown here is derived from an EMBL/GenBank/DDBJ whole genome shotgun (WGS) entry which is preliminary data.</text>
</comment>
<dbReference type="Pfam" id="PF13359">
    <property type="entry name" value="DDE_Tnp_4"/>
    <property type="match status" value="1"/>
</dbReference>
<keyword evidence="7" id="KW-0539">Nucleus</keyword>
<keyword evidence="6" id="KW-0378">Hydrolase</keyword>
<keyword evidence="11" id="KW-1185">Reference proteome</keyword>
<dbReference type="EMBL" id="JBJUIK010000003">
    <property type="protein sequence ID" value="KAL3533335.1"/>
    <property type="molecule type" value="Genomic_DNA"/>
</dbReference>
<reference evidence="10 11" key="1">
    <citation type="submission" date="2024-11" db="EMBL/GenBank/DDBJ databases">
        <title>A near-complete genome assembly of Cinchona calisaya.</title>
        <authorList>
            <person name="Lian D.C."/>
            <person name="Zhao X.W."/>
            <person name="Wei L."/>
        </authorList>
    </citation>
    <scope>NUCLEOTIDE SEQUENCE [LARGE SCALE GENOMIC DNA]</scope>
    <source>
        <tissue evidence="10">Nenye</tissue>
    </source>
</reference>
<protein>
    <recommendedName>
        <fullName evidence="12">Transposase</fullName>
    </recommendedName>
</protein>
<evidence type="ECO:0000259" key="8">
    <source>
        <dbReference type="Pfam" id="PF13359"/>
    </source>
</evidence>
<evidence type="ECO:0000256" key="2">
    <source>
        <dbReference type="ARBA" id="ARBA00004123"/>
    </source>
</evidence>
<evidence type="ECO:0000313" key="10">
    <source>
        <dbReference type="EMBL" id="KAL3533335.1"/>
    </source>
</evidence>
<comment type="similarity">
    <text evidence="3">Belongs to the HARBI1 family.</text>
</comment>
<comment type="subcellular location">
    <subcellularLocation>
        <location evidence="2">Nucleus</location>
    </subcellularLocation>
</comment>
<dbReference type="InterPro" id="IPR045249">
    <property type="entry name" value="HARBI1-like"/>
</dbReference>
<keyword evidence="5" id="KW-0479">Metal-binding</keyword>
<sequence length="247" mass="28810">MFLYVLAHNYKNRTVNFNFIRSGETVSRYFSIVLRVVIQLGRHYLIQPETEMEGYEDEKWEWFQEYLGALDGTHVNIHVLKDQGRYRNRKNEIATNVLGACSRDVKFTYILPGWEGSLADSKVLRDALVRQDPLFPMVSKYFLVDASYTNGPSFLAPYRGVRNVNERTFGLFKKRWTILRDSSFFYVKTHVEIINACAILHNLIRVEQPNDSYLAEVDVELGKAQLEVVNHEDEIDDGDEIEDENKE</sequence>
<dbReference type="AlphaFoldDB" id="A0ABD3AQ89"/>
<feature type="domain" description="DDE Tnp4" evidence="8">
    <location>
        <begin position="70"/>
        <end position="160"/>
    </location>
</feature>
<evidence type="ECO:0000259" key="9">
    <source>
        <dbReference type="Pfam" id="PF26138"/>
    </source>
</evidence>
<dbReference type="InterPro" id="IPR058353">
    <property type="entry name" value="DUF8040"/>
</dbReference>
<evidence type="ECO:0000256" key="4">
    <source>
        <dbReference type="ARBA" id="ARBA00022722"/>
    </source>
</evidence>
<evidence type="ECO:0000313" key="11">
    <source>
        <dbReference type="Proteomes" id="UP001630127"/>
    </source>
</evidence>
<accession>A0ABD3AQ89</accession>
<evidence type="ECO:0008006" key="12">
    <source>
        <dbReference type="Google" id="ProtNLM"/>
    </source>
</evidence>
<dbReference type="GO" id="GO:0005634">
    <property type="term" value="C:nucleus"/>
    <property type="evidence" value="ECO:0007669"/>
    <property type="project" value="UniProtKB-SubCell"/>
</dbReference>
<dbReference type="GO" id="GO:0016787">
    <property type="term" value="F:hydrolase activity"/>
    <property type="evidence" value="ECO:0007669"/>
    <property type="project" value="UniProtKB-KW"/>
</dbReference>
<proteinExistence type="inferred from homology"/>
<dbReference type="Proteomes" id="UP001630127">
    <property type="component" value="Unassembled WGS sequence"/>
</dbReference>
<feature type="domain" description="DUF8040" evidence="9">
    <location>
        <begin position="1"/>
        <end position="38"/>
    </location>
</feature>
<dbReference type="PANTHER" id="PTHR22930">
    <property type="match status" value="1"/>
</dbReference>
<evidence type="ECO:0000256" key="3">
    <source>
        <dbReference type="ARBA" id="ARBA00006958"/>
    </source>
</evidence>